<organism evidence="2 3">
    <name type="scientific">Candidatus Bacteroides intestinipullorum</name>
    <dbReference type="NCBI Taxonomy" id="2838471"/>
    <lineage>
        <taxon>Bacteria</taxon>
        <taxon>Pseudomonadati</taxon>
        <taxon>Bacteroidota</taxon>
        <taxon>Bacteroidia</taxon>
        <taxon>Bacteroidales</taxon>
        <taxon>Bacteroidaceae</taxon>
        <taxon>Bacteroides</taxon>
    </lineage>
</organism>
<accession>A0A9E2KHD2</accession>
<feature type="non-terminal residue" evidence="2">
    <location>
        <position position="1"/>
    </location>
</feature>
<gene>
    <name evidence="2" type="ORF">H9791_10305</name>
</gene>
<dbReference type="AlphaFoldDB" id="A0A9E2KHD2"/>
<sequence length="65" mass="7387">IGFQTAEGVPPAAISVQVRFILRFCPILIIISTKLPFFPFLSQIRPYLCPRIKEQTGITTKKLIR</sequence>
<feature type="transmembrane region" description="Helical" evidence="1">
    <location>
        <begin position="20"/>
        <end position="41"/>
    </location>
</feature>
<reference evidence="2" key="2">
    <citation type="submission" date="2021-04" db="EMBL/GenBank/DDBJ databases">
        <authorList>
            <person name="Gilroy R."/>
        </authorList>
    </citation>
    <scope>NUCLEOTIDE SEQUENCE</scope>
    <source>
        <strain evidence="2">B3-3758</strain>
    </source>
</reference>
<keyword evidence="1" id="KW-0812">Transmembrane</keyword>
<evidence type="ECO:0000313" key="3">
    <source>
        <dbReference type="Proteomes" id="UP000824236"/>
    </source>
</evidence>
<name>A0A9E2KHD2_9BACE</name>
<dbReference type="EMBL" id="JAHLFO010000140">
    <property type="protein sequence ID" value="MBU3814868.1"/>
    <property type="molecule type" value="Genomic_DNA"/>
</dbReference>
<protein>
    <submittedName>
        <fullName evidence="2">Uncharacterized protein</fullName>
    </submittedName>
</protein>
<keyword evidence="1" id="KW-1133">Transmembrane helix</keyword>
<evidence type="ECO:0000256" key="1">
    <source>
        <dbReference type="SAM" id="Phobius"/>
    </source>
</evidence>
<comment type="caution">
    <text evidence="2">The sequence shown here is derived from an EMBL/GenBank/DDBJ whole genome shotgun (WGS) entry which is preliminary data.</text>
</comment>
<proteinExistence type="predicted"/>
<keyword evidence="1" id="KW-0472">Membrane</keyword>
<evidence type="ECO:0000313" key="2">
    <source>
        <dbReference type="EMBL" id="MBU3814868.1"/>
    </source>
</evidence>
<reference evidence="2" key="1">
    <citation type="journal article" date="2021" name="PeerJ">
        <title>Extensive microbial diversity within the chicken gut microbiome revealed by metagenomics and culture.</title>
        <authorList>
            <person name="Gilroy R."/>
            <person name="Ravi A."/>
            <person name="Getino M."/>
            <person name="Pursley I."/>
            <person name="Horton D.L."/>
            <person name="Alikhan N.F."/>
            <person name="Baker D."/>
            <person name="Gharbi K."/>
            <person name="Hall N."/>
            <person name="Watson M."/>
            <person name="Adriaenssens E.M."/>
            <person name="Foster-Nyarko E."/>
            <person name="Jarju S."/>
            <person name="Secka A."/>
            <person name="Antonio M."/>
            <person name="Oren A."/>
            <person name="Chaudhuri R.R."/>
            <person name="La Ragione R."/>
            <person name="Hildebrand F."/>
            <person name="Pallen M.J."/>
        </authorList>
    </citation>
    <scope>NUCLEOTIDE SEQUENCE</scope>
    <source>
        <strain evidence="2">B3-3758</strain>
    </source>
</reference>
<dbReference type="Proteomes" id="UP000824236">
    <property type="component" value="Unassembled WGS sequence"/>
</dbReference>